<evidence type="ECO:0000256" key="6">
    <source>
        <dbReference type="PROSITE-ProRule" id="PRU01248"/>
    </source>
</evidence>
<dbReference type="PANTHER" id="PTHR30349:SF91">
    <property type="entry name" value="INTA PROTEIN"/>
    <property type="match status" value="1"/>
</dbReference>
<gene>
    <name evidence="9" type="ORF">CWE10_15920</name>
</gene>
<name>A0A953I6A9_SYMTR</name>
<evidence type="ECO:0000256" key="4">
    <source>
        <dbReference type="ARBA" id="ARBA00023125"/>
    </source>
</evidence>
<dbReference type="InterPro" id="IPR004107">
    <property type="entry name" value="Integrase_SAM-like_N"/>
</dbReference>
<evidence type="ECO:0000313" key="10">
    <source>
        <dbReference type="Proteomes" id="UP000732377"/>
    </source>
</evidence>
<evidence type="ECO:0000256" key="1">
    <source>
        <dbReference type="ARBA" id="ARBA00003283"/>
    </source>
</evidence>
<dbReference type="SUPFAM" id="SSF56349">
    <property type="entry name" value="DNA breaking-rejoining enzymes"/>
    <property type="match status" value="1"/>
</dbReference>
<keyword evidence="4 6" id="KW-0238">DNA-binding</keyword>
<proteinExistence type="inferred from homology"/>
<evidence type="ECO:0000256" key="2">
    <source>
        <dbReference type="ARBA" id="ARBA00008857"/>
    </source>
</evidence>
<dbReference type="GO" id="GO:0006310">
    <property type="term" value="P:DNA recombination"/>
    <property type="evidence" value="ECO:0007669"/>
    <property type="project" value="UniProtKB-KW"/>
</dbReference>
<reference evidence="9" key="1">
    <citation type="submission" date="2017-11" db="EMBL/GenBank/DDBJ databases">
        <title>Three new genomes from thermophilic consortium.</title>
        <authorList>
            <person name="Quaggio R."/>
            <person name="Amgarten D."/>
            <person name="Setubal J.C."/>
        </authorList>
    </citation>
    <scope>NUCLEOTIDE SEQUENCE</scope>
    <source>
        <strain evidence="9">ZCTH01-B2</strain>
    </source>
</reference>
<protein>
    <submittedName>
        <fullName evidence="9">Site-specific integrase</fullName>
    </submittedName>
</protein>
<dbReference type="PROSITE" id="PS51898">
    <property type="entry name" value="TYR_RECOMBINASE"/>
    <property type="match status" value="1"/>
</dbReference>
<dbReference type="InterPro" id="IPR011010">
    <property type="entry name" value="DNA_brk_join_enz"/>
</dbReference>
<evidence type="ECO:0000259" key="8">
    <source>
        <dbReference type="PROSITE" id="PS51900"/>
    </source>
</evidence>
<dbReference type="RefSeq" id="WP_273380958.1">
    <property type="nucleotide sequence ID" value="NZ_PIUK01000217.1"/>
</dbReference>
<keyword evidence="3" id="KW-0229">DNA integration</keyword>
<evidence type="ECO:0000259" key="7">
    <source>
        <dbReference type="PROSITE" id="PS51898"/>
    </source>
</evidence>
<accession>A0A953I6A9</accession>
<sequence>MAKRRASKNANGQGTVYKRTRNGKTLYYAELTTGYDAEGKPIRHRSAGFVTRRDAEDWLTKKKQDRNDGNLPEPTRQTLGAFMREWIETTAVHEVSPSTLQLYRNMLNWYIDPQLGKVELRKLRPQLIQAMYHRLIEAGKSPRTVQLVHAVLRRGLSQATDWDLLAKNPVEQVRPPKAEAPEIRALGPAEIVRFIEAAKSDRLHALFILAATTGLRRGELLGLRWQDVDLKAGTITVTQTQKKIGETITFGPTKTKASQRLVVLPDIALEALNRWRLEQAEERLALGEAWAHPELVFTTAIGTPVHPKNMLDRNFKRVLEAAGLPRIRFHDLRHSAATLMLAQGVSPKVLQEVLGHSQIQVTLNIYAHVLREQKKEAAQKVNDFLKAAQSQAR</sequence>
<dbReference type="CDD" id="cd01189">
    <property type="entry name" value="INT_ICEBs1_C_like"/>
    <property type="match status" value="1"/>
</dbReference>
<dbReference type="InterPro" id="IPR013762">
    <property type="entry name" value="Integrase-like_cat_sf"/>
</dbReference>
<dbReference type="Pfam" id="PF14659">
    <property type="entry name" value="Phage_int_SAM_3"/>
    <property type="match status" value="1"/>
</dbReference>
<dbReference type="Gene3D" id="1.10.150.130">
    <property type="match status" value="1"/>
</dbReference>
<organism evidence="9 10">
    <name type="scientific">Symbiobacterium thermophilum</name>
    <dbReference type="NCBI Taxonomy" id="2734"/>
    <lineage>
        <taxon>Bacteria</taxon>
        <taxon>Bacillati</taxon>
        <taxon>Bacillota</taxon>
        <taxon>Clostridia</taxon>
        <taxon>Eubacteriales</taxon>
        <taxon>Symbiobacteriaceae</taxon>
        <taxon>Symbiobacterium</taxon>
    </lineage>
</organism>
<dbReference type="PROSITE" id="PS51900">
    <property type="entry name" value="CB"/>
    <property type="match status" value="1"/>
</dbReference>
<dbReference type="GO" id="GO:0015074">
    <property type="term" value="P:DNA integration"/>
    <property type="evidence" value="ECO:0007669"/>
    <property type="project" value="UniProtKB-KW"/>
</dbReference>
<evidence type="ECO:0000313" key="9">
    <source>
        <dbReference type="EMBL" id="MBY6277662.1"/>
    </source>
</evidence>
<comment type="function">
    <text evidence="1">Site-specific tyrosine recombinase, which acts by catalyzing the cutting and rejoining of the recombining DNA molecules.</text>
</comment>
<evidence type="ECO:0000256" key="3">
    <source>
        <dbReference type="ARBA" id="ARBA00022908"/>
    </source>
</evidence>
<dbReference type="PANTHER" id="PTHR30349">
    <property type="entry name" value="PHAGE INTEGRASE-RELATED"/>
    <property type="match status" value="1"/>
</dbReference>
<keyword evidence="5" id="KW-0233">DNA recombination</keyword>
<dbReference type="InterPro" id="IPR050090">
    <property type="entry name" value="Tyrosine_recombinase_XerCD"/>
</dbReference>
<dbReference type="InterPro" id="IPR044068">
    <property type="entry name" value="CB"/>
</dbReference>
<evidence type="ECO:0000256" key="5">
    <source>
        <dbReference type="ARBA" id="ARBA00023172"/>
    </source>
</evidence>
<dbReference type="GO" id="GO:0003677">
    <property type="term" value="F:DNA binding"/>
    <property type="evidence" value="ECO:0007669"/>
    <property type="project" value="UniProtKB-UniRule"/>
</dbReference>
<dbReference type="Gene3D" id="1.10.443.10">
    <property type="entry name" value="Intergrase catalytic core"/>
    <property type="match status" value="1"/>
</dbReference>
<dbReference type="Proteomes" id="UP000732377">
    <property type="component" value="Unassembled WGS sequence"/>
</dbReference>
<dbReference type="InterPro" id="IPR010998">
    <property type="entry name" value="Integrase_recombinase_N"/>
</dbReference>
<comment type="similarity">
    <text evidence="2">Belongs to the 'phage' integrase family.</text>
</comment>
<comment type="caution">
    <text evidence="9">The sequence shown here is derived from an EMBL/GenBank/DDBJ whole genome shotgun (WGS) entry which is preliminary data.</text>
</comment>
<dbReference type="InterPro" id="IPR002104">
    <property type="entry name" value="Integrase_catalytic"/>
</dbReference>
<dbReference type="AlphaFoldDB" id="A0A953I6A9"/>
<dbReference type="Pfam" id="PF00589">
    <property type="entry name" value="Phage_integrase"/>
    <property type="match status" value="1"/>
</dbReference>
<feature type="domain" description="Core-binding (CB)" evidence="8">
    <location>
        <begin position="77"/>
        <end position="160"/>
    </location>
</feature>
<dbReference type="EMBL" id="PIUK01000217">
    <property type="protein sequence ID" value="MBY6277662.1"/>
    <property type="molecule type" value="Genomic_DNA"/>
</dbReference>
<feature type="domain" description="Tyr recombinase" evidence="7">
    <location>
        <begin position="181"/>
        <end position="379"/>
    </location>
</feature>